<feature type="compositionally biased region" description="Low complexity" evidence="1">
    <location>
        <begin position="229"/>
        <end position="241"/>
    </location>
</feature>
<gene>
    <name evidence="2" type="ORF">DFP72DRAFT_838505</name>
</gene>
<comment type="caution">
    <text evidence="2">The sequence shown here is derived from an EMBL/GenBank/DDBJ whole genome shotgun (WGS) entry which is preliminary data.</text>
</comment>
<keyword evidence="3" id="KW-1185">Reference proteome</keyword>
<proteinExistence type="predicted"/>
<sequence length="542" mass="59901">MYKARIAIRSGRWIARAAGRALEVDGEGGVCDGGWDEKTEIQKNANSGPTPTMTATKSTRTAARLTRIMGGSPGPNPRGDYRWTTAEASGRHDACDDVYDALDAKMTQPRRRGSRRVEPRPKRTWERANGCEAGCDATKTWRCLPSDSLSDFKQVEQHAKGNARKKGSKAAQERCRWRATELGDSLQIPATSHRHFSLLARRLDRMFTHAYSQHREALKSNSFREAFNTTSPSRPTTSVTSNLAPPSSPGPLSSRFASCSAVTQPSVVFGLGCQRVPVLASILEWCAHGQCEPDGDEPQNQVRPITQVTKAIAGGDLIKKNNVDARGEILDTPWSVNAEPNRRGPHGHEPCLSNDDETCGVSTTVNGDGGERWSCGRRREDDGVSPELYTKTHSPLPVHPMQGQCQPTHQQRRWPNDDHAHTPDELACERSNFPPCCLPAVVVEPKNDVEESLCTRLAPCRRPPTFPIVYRLAAANEDRRPFCTRSWRLEDKENVSAARTCPAYILHTERIYVKSQHDLNDVSLAFLVVLRSAPDGNNDEGG</sequence>
<protein>
    <submittedName>
        <fullName evidence="2">Uncharacterized protein</fullName>
    </submittedName>
</protein>
<dbReference type="SUPFAM" id="SSF101152">
    <property type="entry name" value="Mob1/phocein"/>
    <property type="match status" value="1"/>
</dbReference>
<dbReference type="Proteomes" id="UP000521943">
    <property type="component" value="Unassembled WGS sequence"/>
</dbReference>
<dbReference type="InterPro" id="IPR036703">
    <property type="entry name" value="MOB_kinase_act_sf"/>
</dbReference>
<accession>A0A8H6IKU6</accession>
<evidence type="ECO:0000313" key="2">
    <source>
        <dbReference type="EMBL" id="KAF6765886.1"/>
    </source>
</evidence>
<name>A0A8H6IKU6_9AGAR</name>
<dbReference type="EMBL" id="JACGCI010000001">
    <property type="protein sequence ID" value="KAF6765886.1"/>
    <property type="molecule type" value="Genomic_DNA"/>
</dbReference>
<feature type="region of interest" description="Disordered" evidence="1">
    <location>
        <begin position="393"/>
        <end position="420"/>
    </location>
</feature>
<dbReference type="AlphaFoldDB" id="A0A8H6IKU6"/>
<organism evidence="2 3">
    <name type="scientific">Ephemerocybe angulata</name>
    <dbReference type="NCBI Taxonomy" id="980116"/>
    <lineage>
        <taxon>Eukaryota</taxon>
        <taxon>Fungi</taxon>
        <taxon>Dikarya</taxon>
        <taxon>Basidiomycota</taxon>
        <taxon>Agaricomycotina</taxon>
        <taxon>Agaricomycetes</taxon>
        <taxon>Agaricomycetidae</taxon>
        <taxon>Agaricales</taxon>
        <taxon>Agaricineae</taxon>
        <taxon>Psathyrellaceae</taxon>
        <taxon>Ephemerocybe</taxon>
    </lineage>
</organism>
<evidence type="ECO:0000256" key="1">
    <source>
        <dbReference type="SAM" id="MobiDB-lite"/>
    </source>
</evidence>
<feature type="region of interest" description="Disordered" evidence="1">
    <location>
        <begin position="222"/>
        <end position="255"/>
    </location>
</feature>
<reference evidence="2 3" key="1">
    <citation type="submission" date="2020-07" db="EMBL/GenBank/DDBJ databases">
        <title>Comparative genomics of pyrophilous fungi reveals a link between fire events and developmental genes.</title>
        <authorList>
            <consortium name="DOE Joint Genome Institute"/>
            <person name="Steindorff A.S."/>
            <person name="Carver A."/>
            <person name="Calhoun S."/>
            <person name="Stillman K."/>
            <person name="Liu H."/>
            <person name="Lipzen A."/>
            <person name="Pangilinan J."/>
            <person name="Labutti K."/>
            <person name="Bruns T.D."/>
            <person name="Grigoriev I.V."/>
        </authorList>
    </citation>
    <scope>NUCLEOTIDE SEQUENCE [LARGE SCALE GENOMIC DNA]</scope>
    <source>
        <strain evidence="2 3">CBS 144469</strain>
    </source>
</reference>
<evidence type="ECO:0000313" key="3">
    <source>
        <dbReference type="Proteomes" id="UP000521943"/>
    </source>
</evidence>